<sequence>MASNIRPLRPTQTVKRPAQPSRSLRVHKRRLITFGAALVIISGVGGYQLLSTNNAIKTQSTAVASAKSDLAKAKAEKQSLKVKIDQLNNEQYLGKLVRERYLMSKPGEVVFSLPSVQTDTQNSK</sequence>
<protein>
    <submittedName>
        <fullName evidence="4">Septum formation initiator family protein</fullName>
    </submittedName>
</protein>
<keyword evidence="3" id="KW-0472">Membrane</keyword>
<dbReference type="Proteomes" id="UP001597212">
    <property type="component" value="Unassembled WGS sequence"/>
</dbReference>
<evidence type="ECO:0000313" key="4">
    <source>
        <dbReference type="EMBL" id="MFD1441010.1"/>
    </source>
</evidence>
<dbReference type="PANTHER" id="PTHR40027">
    <property type="entry name" value="CELL DIVISION PROTEIN DIVIC"/>
    <property type="match status" value="1"/>
</dbReference>
<feature type="coiled-coil region" evidence="1">
    <location>
        <begin position="63"/>
        <end position="90"/>
    </location>
</feature>
<evidence type="ECO:0000256" key="1">
    <source>
        <dbReference type="SAM" id="Coils"/>
    </source>
</evidence>
<dbReference type="Pfam" id="PF04977">
    <property type="entry name" value="DivIC"/>
    <property type="match status" value="1"/>
</dbReference>
<evidence type="ECO:0000313" key="5">
    <source>
        <dbReference type="Proteomes" id="UP001597212"/>
    </source>
</evidence>
<accession>A0ABW4CWP5</accession>
<keyword evidence="3" id="KW-1133">Transmembrane helix</keyword>
<dbReference type="InterPro" id="IPR007060">
    <property type="entry name" value="FtsL/DivIC"/>
</dbReference>
<dbReference type="EMBL" id="JBHTOK010000056">
    <property type="protein sequence ID" value="MFD1441010.1"/>
    <property type="molecule type" value="Genomic_DNA"/>
</dbReference>
<dbReference type="RefSeq" id="WP_125757826.1">
    <property type="nucleotide sequence ID" value="NZ_JBHTOK010000056.1"/>
</dbReference>
<proteinExistence type="predicted"/>
<comment type="caution">
    <text evidence="4">The sequence shown here is derived from an EMBL/GenBank/DDBJ whole genome shotgun (WGS) entry which is preliminary data.</text>
</comment>
<feature type="transmembrane region" description="Helical" evidence="3">
    <location>
        <begin position="31"/>
        <end position="50"/>
    </location>
</feature>
<dbReference type="InterPro" id="IPR039076">
    <property type="entry name" value="DivIC"/>
</dbReference>
<gene>
    <name evidence="4" type="ORF">ACFQ5K_06470</name>
</gene>
<organism evidence="4 5">
    <name type="scientific">Lacticaseibacillus hegangensis</name>
    <dbReference type="NCBI Taxonomy" id="2486010"/>
    <lineage>
        <taxon>Bacteria</taxon>
        <taxon>Bacillati</taxon>
        <taxon>Bacillota</taxon>
        <taxon>Bacilli</taxon>
        <taxon>Lactobacillales</taxon>
        <taxon>Lactobacillaceae</taxon>
        <taxon>Lacticaseibacillus</taxon>
    </lineage>
</organism>
<feature type="region of interest" description="Disordered" evidence="2">
    <location>
        <begin position="1"/>
        <end position="22"/>
    </location>
</feature>
<keyword evidence="5" id="KW-1185">Reference proteome</keyword>
<evidence type="ECO:0000256" key="2">
    <source>
        <dbReference type="SAM" id="MobiDB-lite"/>
    </source>
</evidence>
<dbReference type="PANTHER" id="PTHR40027:SF1">
    <property type="entry name" value="CELL DIVISION PROTEIN DIVIC"/>
    <property type="match status" value="1"/>
</dbReference>
<evidence type="ECO:0000256" key="3">
    <source>
        <dbReference type="SAM" id="Phobius"/>
    </source>
</evidence>
<reference evidence="5" key="1">
    <citation type="journal article" date="2019" name="Int. J. Syst. Evol. Microbiol.">
        <title>The Global Catalogue of Microorganisms (GCM) 10K type strain sequencing project: providing services to taxonomists for standard genome sequencing and annotation.</title>
        <authorList>
            <consortium name="The Broad Institute Genomics Platform"/>
            <consortium name="The Broad Institute Genome Sequencing Center for Infectious Disease"/>
            <person name="Wu L."/>
            <person name="Ma J."/>
        </authorList>
    </citation>
    <scope>NUCLEOTIDE SEQUENCE [LARGE SCALE GENOMIC DNA]</scope>
    <source>
        <strain evidence="5">CCM 8912</strain>
    </source>
</reference>
<keyword evidence="1" id="KW-0175">Coiled coil</keyword>
<name>A0ABW4CWP5_9LACO</name>
<keyword evidence="3" id="KW-0812">Transmembrane</keyword>